<dbReference type="Pfam" id="PF02944">
    <property type="entry name" value="BESS"/>
    <property type="match status" value="1"/>
</dbReference>
<evidence type="ECO:0000259" key="1">
    <source>
        <dbReference type="Pfam" id="PF02944"/>
    </source>
</evidence>
<dbReference type="GO" id="GO:0003677">
    <property type="term" value="F:DNA binding"/>
    <property type="evidence" value="ECO:0007669"/>
    <property type="project" value="InterPro"/>
</dbReference>
<dbReference type="Proteomes" id="UP000478052">
    <property type="component" value="Unassembled WGS sequence"/>
</dbReference>
<organism evidence="2 3">
    <name type="scientific">Aphis craccivora</name>
    <name type="common">Cowpea aphid</name>
    <dbReference type="NCBI Taxonomy" id="307492"/>
    <lineage>
        <taxon>Eukaryota</taxon>
        <taxon>Metazoa</taxon>
        <taxon>Ecdysozoa</taxon>
        <taxon>Arthropoda</taxon>
        <taxon>Hexapoda</taxon>
        <taxon>Insecta</taxon>
        <taxon>Pterygota</taxon>
        <taxon>Neoptera</taxon>
        <taxon>Paraneoptera</taxon>
        <taxon>Hemiptera</taxon>
        <taxon>Sternorrhyncha</taxon>
        <taxon>Aphidomorpha</taxon>
        <taxon>Aphidoidea</taxon>
        <taxon>Aphididae</taxon>
        <taxon>Aphidini</taxon>
        <taxon>Aphis</taxon>
        <taxon>Aphis</taxon>
    </lineage>
</organism>
<keyword evidence="3" id="KW-1185">Reference proteome</keyword>
<evidence type="ECO:0000313" key="3">
    <source>
        <dbReference type="Proteomes" id="UP000478052"/>
    </source>
</evidence>
<dbReference type="OrthoDB" id="6147983at2759"/>
<dbReference type="EMBL" id="VUJU01012950">
    <property type="protein sequence ID" value="KAF0706328.1"/>
    <property type="molecule type" value="Genomic_DNA"/>
</dbReference>
<protein>
    <submittedName>
        <fullName evidence="2">MADF domain-containing protein</fullName>
    </submittedName>
</protein>
<accession>A0A6G0VQU0</accession>
<sequence>TLVQTCEECWKNLRTVLLRHLRQKVLSGSSGEDAMQFIIPFVKSGKQQQGNLLISSEFENNRNIYDTQPDMKQINSSQKRQFKRKVLDVIGCILEALDSLNVSSRSNVVSYSLSSMVPQYR</sequence>
<dbReference type="InterPro" id="IPR004210">
    <property type="entry name" value="BESS_motif"/>
</dbReference>
<comment type="caution">
    <text evidence="2">The sequence shown here is derived from an EMBL/GenBank/DDBJ whole genome shotgun (WGS) entry which is preliminary data.</text>
</comment>
<proteinExistence type="predicted"/>
<name>A0A6G0VQU0_APHCR</name>
<feature type="non-terminal residue" evidence="2">
    <location>
        <position position="1"/>
    </location>
</feature>
<dbReference type="AlphaFoldDB" id="A0A6G0VQU0"/>
<evidence type="ECO:0000313" key="2">
    <source>
        <dbReference type="EMBL" id="KAF0706328.1"/>
    </source>
</evidence>
<feature type="domain" description="BESS" evidence="1">
    <location>
        <begin position="69"/>
        <end position="90"/>
    </location>
</feature>
<gene>
    <name evidence="2" type="ORF">FWK35_00029777</name>
</gene>
<reference evidence="2 3" key="1">
    <citation type="submission" date="2019-08" db="EMBL/GenBank/DDBJ databases">
        <title>Whole genome of Aphis craccivora.</title>
        <authorList>
            <person name="Voronova N.V."/>
            <person name="Shulinski R.S."/>
            <person name="Bandarenka Y.V."/>
            <person name="Zhorov D.G."/>
            <person name="Warner D."/>
        </authorList>
    </citation>
    <scope>NUCLEOTIDE SEQUENCE [LARGE SCALE GENOMIC DNA]</scope>
    <source>
        <strain evidence="2">180601</strain>
        <tissue evidence="2">Whole Body</tissue>
    </source>
</reference>